<keyword evidence="4" id="KW-1185">Reference proteome</keyword>
<feature type="signal peptide" evidence="2">
    <location>
        <begin position="1"/>
        <end position="17"/>
    </location>
</feature>
<evidence type="ECO:0000313" key="3">
    <source>
        <dbReference type="EMBL" id="CZR64944.1"/>
    </source>
</evidence>
<evidence type="ECO:0000313" key="4">
    <source>
        <dbReference type="Proteomes" id="UP000184330"/>
    </source>
</evidence>
<keyword evidence="2" id="KW-0732">Signal</keyword>
<dbReference type="Proteomes" id="UP000184330">
    <property type="component" value="Unassembled WGS sequence"/>
</dbReference>
<evidence type="ECO:0000256" key="1">
    <source>
        <dbReference type="SAM" id="MobiDB-lite"/>
    </source>
</evidence>
<protein>
    <submittedName>
        <fullName evidence="3">Uncharacterized protein</fullName>
    </submittedName>
</protein>
<feature type="region of interest" description="Disordered" evidence="1">
    <location>
        <begin position="85"/>
        <end position="104"/>
    </location>
</feature>
<feature type="chain" id="PRO_5012521480" evidence="2">
    <location>
        <begin position="18"/>
        <end position="201"/>
    </location>
</feature>
<dbReference type="AlphaFoldDB" id="A0A1L7XIU0"/>
<dbReference type="EMBL" id="FJOG01000028">
    <property type="protein sequence ID" value="CZR64944.1"/>
    <property type="molecule type" value="Genomic_DNA"/>
</dbReference>
<accession>A0A1L7XIU0</accession>
<evidence type="ECO:0000256" key="2">
    <source>
        <dbReference type="SAM" id="SignalP"/>
    </source>
</evidence>
<gene>
    <name evidence="3" type="ORF">PAC_14844</name>
</gene>
<name>A0A1L7XIU0_9HELO</name>
<organism evidence="3 4">
    <name type="scientific">Phialocephala subalpina</name>
    <dbReference type="NCBI Taxonomy" id="576137"/>
    <lineage>
        <taxon>Eukaryota</taxon>
        <taxon>Fungi</taxon>
        <taxon>Dikarya</taxon>
        <taxon>Ascomycota</taxon>
        <taxon>Pezizomycotina</taxon>
        <taxon>Leotiomycetes</taxon>
        <taxon>Helotiales</taxon>
        <taxon>Mollisiaceae</taxon>
        <taxon>Phialocephala</taxon>
        <taxon>Phialocephala fortinii species complex</taxon>
    </lineage>
</organism>
<proteinExistence type="predicted"/>
<reference evidence="3 4" key="1">
    <citation type="submission" date="2016-03" db="EMBL/GenBank/DDBJ databases">
        <authorList>
            <person name="Ploux O."/>
        </authorList>
    </citation>
    <scope>NUCLEOTIDE SEQUENCE [LARGE SCALE GENOMIC DNA]</scope>
    <source>
        <strain evidence="3 4">UAMH 11012</strain>
    </source>
</reference>
<sequence length="201" mass="21782">MVGLLGITITLPSLLIGAPLGRSLFCKVTVLELLVSINTTGGRRRATLQYTVCEGYSEASHSMAWHGMAWLRITTGPNQELLRKALPRGPNHTSSLHGHPGRHSSLASLTTVASAAKKDPEHSTSFWPVARCQKEIPTFTAFIEKLQRPVGRHVCLDSIDPKGWTAAAPMPMVAYRSTVQIGHSVGWLSTQATAASLDNYE</sequence>